<protein>
    <submittedName>
        <fullName evidence="2">Uncharacterized protein</fullName>
    </submittedName>
</protein>
<feature type="non-terminal residue" evidence="2">
    <location>
        <position position="161"/>
    </location>
</feature>
<sequence length="161" mass="18362">QLADSSIGCGAWGEQNQKFFLESLDEAGQKIGAKLDDTNDFTEAIERVAKGKYAYYENEFTLKEMKAKRDVKPRFDELLRRLIEAGLVSRWLAEAVRNYGSSADEMEDGLMDLKKMYGAFVALGIGYFLSVVALFGEIIYWKCVVVKSPLYDEYALYKLYE</sequence>
<evidence type="ECO:0000256" key="1">
    <source>
        <dbReference type="SAM" id="Phobius"/>
    </source>
</evidence>
<dbReference type="Proteomes" id="UP001151699">
    <property type="component" value="Chromosome A"/>
</dbReference>
<keyword evidence="3" id="KW-1185">Reference proteome</keyword>
<keyword evidence="1" id="KW-1133">Transmembrane helix</keyword>
<feature type="non-terminal residue" evidence="2">
    <location>
        <position position="1"/>
    </location>
</feature>
<name>A0A9Q0SAP8_9DIPT</name>
<keyword evidence="1" id="KW-0472">Membrane</keyword>
<dbReference type="EMBL" id="WJQU01000001">
    <property type="protein sequence ID" value="KAJ6650185.1"/>
    <property type="molecule type" value="Genomic_DNA"/>
</dbReference>
<evidence type="ECO:0000313" key="2">
    <source>
        <dbReference type="EMBL" id="KAJ6650185.1"/>
    </source>
</evidence>
<dbReference type="AlphaFoldDB" id="A0A9Q0SAP8"/>
<evidence type="ECO:0000313" key="3">
    <source>
        <dbReference type="Proteomes" id="UP001151699"/>
    </source>
</evidence>
<dbReference type="OrthoDB" id="5984008at2759"/>
<feature type="transmembrane region" description="Helical" evidence="1">
    <location>
        <begin position="116"/>
        <end position="141"/>
    </location>
</feature>
<proteinExistence type="predicted"/>
<gene>
    <name evidence="2" type="ORF">Bhyg_05430</name>
</gene>
<accession>A0A9Q0SAP8</accession>
<keyword evidence="1" id="KW-0812">Transmembrane</keyword>
<organism evidence="2 3">
    <name type="scientific">Pseudolycoriella hygida</name>
    <dbReference type="NCBI Taxonomy" id="35572"/>
    <lineage>
        <taxon>Eukaryota</taxon>
        <taxon>Metazoa</taxon>
        <taxon>Ecdysozoa</taxon>
        <taxon>Arthropoda</taxon>
        <taxon>Hexapoda</taxon>
        <taxon>Insecta</taxon>
        <taxon>Pterygota</taxon>
        <taxon>Neoptera</taxon>
        <taxon>Endopterygota</taxon>
        <taxon>Diptera</taxon>
        <taxon>Nematocera</taxon>
        <taxon>Sciaroidea</taxon>
        <taxon>Sciaridae</taxon>
        <taxon>Pseudolycoriella</taxon>
    </lineage>
</organism>
<comment type="caution">
    <text evidence="2">The sequence shown here is derived from an EMBL/GenBank/DDBJ whole genome shotgun (WGS) entry which is preliminary data.</text>
</comment>
<reference evidence="2" key="1">
    <citation type="submission" date="2022-07" db="EMBL/GenBank/DDBJ databases">
        <authorList>
            <person name="Trinca V."/>
            <person name="Uliana J.V.C."/>
            <person name="Torres T.T."/>
            <person name="Ward R.J."/>
            <person name="Monesi N."/>
        </authorList>
    </citation>
    <scope>NUCLEOTIDE SEQUENCE</scope>
    <source>
        <strain evidence="2">HSMRA1968</strain>
        <tissue evidence="2">Whole embryos</tissue>
    </source>
</reference>